<evidence type="ECO:0000259" key="2">
    <source>
        <dbReference type="PROSITE" id="PS00745"/>
    </source>
</evidence>
<feature type="compositionally biased region" description="Basic and acidic residues" evidence="1">
    <location>
        <begin position="118"/>
        <end position="130"/>
    </location>
</feature>
<name>A0A1F5RGH2_9BACT</name>
<dbReference type="Pfam" id="PF00472">
    <property type="entry name" value="RF-1"/>
    <property type="match status" value="1"/>
</dbReference>
<dbReference type="PANTHER" id="PTHR47814:SF1">
    <property type="entry name" value="PEPTIDYL-TRNA HYDROLASE ARFB"/>
    <property type="match status" value="1"/>
</dbReference>
<feature type="region of interest" description="Disordered" evidence="1">
    <location>
        <begin position="104"/>
        <end position="140"/>
    </location>
</feature>
<proteinExistence type="predicted"/>
<dbReference type="SUPFAM" id="SSF110916">
    <property type="entry name" value="Peptidyl-tRNA hydrolase domain-like"/>
    <property type="match status" value="1"/>
</dbReference>
<dbReference type="AlphaFoldDB" id="A0A1F5RGH2"/>
<dbReference type="EMBL" id="MFFM01000017">
    <property type="protein sequence ID" value="OGF13478.1"/>
    <property type="molecule type" value="Genomic_DNA"/>
</dbReference>
<evidence type="ECO:0000313" key="3">
    <source>
        <dbReference type="EMBL" id="OGF13478.1"/>
    </source>
</evidence>
<evidence type="ECO:0000313" key="4">
    <source>
        <dbReference type="Proteomes" id="UP000177230"/>
    </source>
</evidence>
<dbReference type="NCBIfam" id="NF006718">
    <property type="entry name" value="PRK09256.1"/>
    <property type="match status" value="1"/>
</dbReference>
<comment type="caution">
    <text evidence="3">The sequence shown here is derived from an EMBL/GenBank/DDBJ whole genome shotgun (WGS) entry which is preliminary data.</text>
</comment>
<dbReference type="Proteomes" id="UP000177230">
    <property type="component" value="Unassembled WGS sequence"/>
</dbReference>
<feature type="domain" description="Prokaryotic-type class I peptide chain release factors" evidence="2">
    <location>
        <begin position="21"/>
        <end position="37"/>
    </location>
</feature>
<accession>A0A1F5RGH2</accession>
<dbReference type="GO" id="GO:0004045">
    <property type="term" value="F:peptidyl-tRNA hydrolase activity"/>
    <property type="evidence" value="ECO:0007669"/>
    <property type="project" value="TreeGrafter"/>
</dbReference>
<organism evidence="3 4">
    <name type="scientific">Candidatus Edwardsbacteria bacterium GWF2_54_11</name>
    <dbReference type="NCBI Taxonomy" id="1817851"/>
    <lineage>
        <taxon>Bacteria</taxon>
        <taxon>Candidatus Edwardsiibacteriota</taxon>
    </lineage>
</organism>
<dbReference type="GO" id="GO:0003747">
    <property type="term" value="F:translation release factor activity"/>
    <property type="evidence" value="ECO:0007669"/>
    <property type="project" value="InterPro"/>
</dbReference>
<dbReference type="GO" id="GO:0072344">
    <property type="term" value="P:rescue of stalled ribosome"/>
    <property type="evidence" value="ECO:0007669"/>
    <property type="project" value="TreeGrafter"/>
</dbReference>
<dbReference type="PROSITE" id="PS00745">
    <property type="entry name" value="RF_PROK_I"/>
    <property type="match status" value="1"/>
</dbReference>
<feature type="compositionally biased region" description="Basic residues" evidence="1">
    <location>
        <begin position="131"/>
        <end position="140"/>
    </location>
</feature>
<sequence>MKMSFTEIKPDSGDIEYHFVRSSGPGGQNVNKVATAVQLRFNIVRTRALTEAVKQGVFKLAGNRINARGILIIDARKYRTQERNKQDAFDRLRALILRASATHKKRVATRPSYRSTLKRLEGKHLQGLKKDGRRKPAPVD</sequence>
<gene>
    <name evidence="3" type="ORF">A2024_06380</name>
</gene>
<dbReference type="GO" id="GO:0043022">
    <property type="term" value="F:ribosome binding"/>
    <property type="evidence" value="ECO:0007669"/>
    <property type="project" value="TreeGrafter"/>
</dbReference>
<evidence type="ECO:0000256" key="1">
    <source>
        <dbReference type="SAM" id="MobiDB-lite"/>
    </source>
</evidence>
<protein>
    <recommendedName>
        <fullName evidence="2">Prokaryotic-type class I peptide chain release factors domain-containing protein</fullName>
    </recommendedName>
</protein>
<dbReference type="Gene3D" id="3.30.160.20">
    <property type="match status" value="1"/>
</dbReference>
<reference evidence="3 4" key="1">
    <citation type="journal article" date="2016" name="Nat. Commun.">
        <title>Thousands of microbial genomes shed light on interconnected biogeochemical processes in an aquifer system.</title>
        <authorList>
            <person name="Anantharaman K."/>
            <person name="Brown C.T."/>
            <person name="Hug L.A."/>
            <person name="Sharon I."/>
            <person name="Castelle C.J."/>
            <person name="Probst A.J."/>
            <person name="Thomas B.C."/>
            <person name="Singh A."/>
            <person name="Wilkins M.J."/>
            <person name="Karaoz U."/>
            <person name="Brodie E.L."/>
            <person name="Williams K.H."/>
            <person name="Hubbard S.S."/>
            <person name="Banfield J.F."/>
        </authorList>
    </citation>
    <scope>NUCLEOTIDE SEQUENCE [LARGE SCALE GENOMIC DNA]</scope>
</reference>
<dbReference type="PANTHER" id="PTHR47814">
    <property type="entry name" value="PEPTIDYL-TRNA HYDROLASE ARFB"/>
    <property type="match status" value="1"/>
</dbReference>
<dbReference type="InterPro" id="IPR000352">
    <property type="entry name" value="Pep_chain_release_fac_I"/>
</dbReference>